<comment type="subcellular location">
    <subcellularLocation>
        <location evidence="1">Membrane</location>
    </subcellularLocation>
</comment>
<keyword evidence="2" id="KW-0472">Membrane</keyword>
<feature type="domain" description="Penicillin-binding protein transpeptidase" evidence="3">
    <location>
        <begin position="236"/>
        <end position="545"/>
    </location>
</feature>
<proteinExistence type="predicted"/>
<dbReference type="SUPFAM" id="SSF56519">
    <property type="entry name" value="Penicillin binding protein dimerisation domain"/>
    <property type="match status" value="1"/>
</dbReference>
<accession>A0A644VQP9</accession>
<dbReference type="InterPro" id="IPR036138">
    <property type="entry name" value="PBP_dimer_sf"/>
</dbReference>
<dbReference type="SUPFAM" id="SSF56601">
    <property type="entry name" value="beta-lactamase/transpeptidase-like"/>
    <property type="match status" value="1"/>
</dbReference>
<dbReference type="EMBL" id="VSSQ01000395">
    <property type="protein sequence ID" value="MPL93540.1"/>
    <property type="molecule type" value="Genomic_DNA"/>
</dbReference>
<dbReference type="AlphaFoldDB" id="A0A644VQP9"/>
<dbReference type="EC" id="3.4.16.4" evidence="5"/>
<dbReference type="GO" id="GO:0008658">
    <property type="term" value="F:penicillin binding"/>
    <property type="evidence" value="ECO:0007669"/>
    <property type="project" value="InterPro"/>
</dbReference>
<comment type="caution">
    <text evidence="5">The sequence shown here is derived from an EMBL/GenBank/DDBJ whole genome shotgun (WGS) entry which is preliminary data.</text>
</comment>
<evidence type="ECO:0000259" key="3">
    <source>
        <dbReference type="Pfam" id="PF00905"/>
    </source>
</evidence>
<evidence type="ECO:0000256" key="1">
    <source>
        <dbReference type="ARBA" id="ARBA00004370"/>
    </source>
</evidence>
<evidence type="ECO:0000256" key="2">
    <source>
        <dbReference type="ARBA" id="ARBA00023136"/>
    </source>
</evidence>
<dbReference type="InterPro" id="IPR001460">
    <property type="entry name" value="PCN-bd_Tpept"/>
</dbReference>
<protein>
    <submittedName>
        <fullName evidence="5">Peptidoglycan D,D-transpeptidase FtsI</fullName>
        <ecNumber evidence="5">3.4.16.4</ecNumber>
    </submittedName>
</protein>
<dbReference type="InterPro" id="IPR012338">
    <property type="entry name" value="Beta-lactam/transpept-like"/>
</dbReference>
<dbReference type="Gene3D" id="3.90.1310.10">
    <property type="entry name" value="Penicillin-binding protein 2a (Domain 2)"/>
    <property type="match status" value="1"/>
</dbReference>
<dbReference type="Pfam" id="PF00905">
    <property type="entry name" value="Transpeptidase"/>
    <property type="match status" value="1"/>
</dbReference>
<dbReference type="InterPro" id="IPR005311">
    <property type="entry name" value="PBP_dimer"/>
</dbReference>
<keyword evidence="5" id="KW-0121">Carboxypeptidase</keyword>
<gene>
    <name evidence="5" type="primary">ftsI_5</name>
    <name evidence="5" type="ORF">SDC9_39672</name>
</gene>
<reference evidence="5" key="1">
    <citation type="submission" date="2019-08" db="EMBL/GenBank/DDBJ databases">
        <authorList>
            <person name="Kucharzyk K."/>
            <person name="Murdoch R.W."/>
            <person name="Higgins S."/>
            <person name="Loffler F."/>
        </authorList>
    </citation>
    <scope>NUCLEOTIDE SEQUENCE</scope>
</reference>
<keyword evidence="5" id="KW-0378">Hydrolase</keyword>
<feature type="domain" description="Penicillin-binding protein dimerisation" evidence="4">
    <location>
        <begin position="52"/>
        <end position="191"/>
    </location>
</feature>
<keyword evidence="5" id="KW-0645">Protease</keyword>
<evidence type="ECO:0000313" key="5">
    <source>
        <dbReference type="EMBL" id="MPL93540.1"/>
    </source>
</evidence>
<sequence>MLLKRFGGSPWFLVFLFFAVLFWRVASLQLFPDPRVEKQSRRQYWSRVPVSTNRGSILDANGNALALSIPSSSFFLDPAFWDPSNGPKLRNILPDSIVATISSAMPGRFFWLARKVDEETAAKIRTLNLKGIYEISEKKRLYPNRSLLSHVLGFCDVDDRGLSGIEMVWDKVLFSPPGIKILAKESSGRTLDISRHSDEGIPAGPGSVRLTIDSRIQFIVEKRLDEGIAEHGAKWGSIVCMDPETGAIVAMASWPSFDPNVRENLTNMKRIANNSTGRTYEPGSTFKPIVLGIAIEKGSVRGSESFNCPYRIKVADGHISEASNRSYGRLSVSEILIKSSNTGMAQIGLRVKPFDMYHGVREWGFSKPLEVELNGVEDGLLATPEQWRGVVPSNISIGQGLAVTPLHLANAMAAIANGGFLLRPFIVSEVKDSTGRIIYKGERKLVREVLSPKTASWLSSIMKESVKSGTGKMARLPYVSIAGKTGTAQVAEKGEYKKGKWVSSFAGFWPEENPDYVMLVVIGEPSKGKYYGGDVAAPVFRRIVEDMFQTGLFACIGWGG</sequence>
<dbReference type="GO" id="GO:0071555">
    <property type="term" value="P:cell wall organization"/>
    <property type="evidence" value="ECO:0007669"/>
    <property type="project" value="TreeGrafter"/>
</dbReference>
<organism evidence="5">
    <name type="scientific">bioreactor metagenome</name>
    <dbReference type="NCBI Taxonomy" id="1076179"/>
    <lineage>
        <taxon>unclassified sequences</taxon>
        <taxon>metagenomes</taxon>
        <taxon>ecological metagenomes</taxon>
    </lineage>
</organism>
<evidence type="ECO:0000259" key="4">
    <source>
        <dbReference type="Pfam" id="PF03717"/>
    </source>
</evidence>
<dbReference type="GO" id="GO:0005886">
    <property type="term" value="C:plasma membrane"/>
    <property type="evidence" value="ECO:0007669"/>
    <property type="project" value="TreeGrafter"/>
</dbReference>
<dbReference type="GO" id="GO:0009002">
    <property type="term" value="F:serine-type D-Ala-D-Ala carboxypeptidase activity"/>
    <property type="evidence" value="ECO:0007669"/>
    <property type="project" value="UniProtKB-EC"/>
</dbReference>
<dbReference type="PANTHER" id="PTHR30627:SF1">
    <property type="entry name" value="PEPTIDOGLYCAN D,D-TRANSPEPTIDASE FTSI"/>
    <property type="match status" value="1"/>
</dbReference>
<dbReference type="Gene3D" id="3.40.710.10">
    <property type="entry name" value="DD-peptidase/beta-lactamase superfamily"/>
    <property type="match status" value="1"/>
</dbReference>
<dbReference type="Pfam" id="PF03717">
    <property type="entry name" value="PBP_dimer"/>
    <property type="match status" value="1"/>
</dbReference>
<name>A0A644VQP9_9ZZZZ</name>
<dbReference type="Gene3D" id="3.30.450.330">
    <property type="match status" value="1"/>
</dbReference>
<dbReference type="PANTHER" id="PTHR30627">
    <property type="entry name" value="PEPTIDOGLYCAN D,D-TRANSPEPTIDASE"/>
    <property type="match status" value="1"/>
</dbReference>
<dbReference type="InterPro" id="IPR050515">
    <property type="entry name" value="Beta-lactam/transpept"/>
</dbReference>